<evidence type="ECO:0000313" key="8">
    <source>
        <dbReference type="Proteomes" id="UP000501094"/>
    </source>
</evidence>
<evidence type="ECO:0008006" key="9">
    <source>
        <dbReference type="Google" id="ProtNLM"/>
    </source>
</evidence>
<dbReference type="Gene3D" id="3.30.160.190">
    <property type="entry name" value="atu1810 like domain"/>
    <property type="match status" value="1"/>
</dbReference>
<dbReference type="EMBL" id="CP038852">
    <property type="protein sequence ID" value="QIZ20365.1"/>
    <property type="molecule type" value="Genomic_DNA"/>
</dbReference>
<dbReference type="Proteomes" id="UP000501094">
    <property type="component" value="Chromosome"/>
</dbReference>
<reference evidence="7 8" key="1">
    <citation type="journal article" date="2020" name="Nat. Microbiol.">
        <title>Lysogenic host-virus interactions in SAR11 marine bacteria.</title>
        <authorList>
            <person name="Morris R.M."/>
            <person name="Cain K.R."/>
            <person name="Hvorecny K.L."/>
            <person name="Kollman J.M."/>
        </authorList>
    </citation>
    <scope>NUCLEOTIDE SEQUENCE [LARGE SCALE GENOMIC DNA]</scope>
    <source>
        <strain evidence="7 8">NP1</strain>
    </source>
</reference>
<evidence type="ECO:0000256" key="3">
    <source>
        <dbReference type="ARBA" id="ARBA00022660"/>
    </source>
</evidence>
<keyword evidence="6" id="KW-0472">Membrane</keyword>
<proteinExistence type="predicted"/>
<evidence type="ECO:0000256" key="6">
    <source>
        <dbReference type="ARBA" id="ARBA00023136"/>
    </source>
</evidence>
<evidence type="ECO:0000256" key="2">
    <source>
        <dbReference type="ARBA" id="ARBA00022448"/>
    </source>
</evidence>
<evidence type="ECO:0000256" key="1">
    <source>
        <dbReference type="ARBA" id="ARBA00004370"/>
    </source>
</evidence>
<keyword evidence="2" id="KW-0813">Transport</keyword>
<organism evidence="7 8">
    <name type="scientific">Candidatus Pelagibacter giovannonii</name>
    <dbReference type="NCBI Taxonomy" id="2563896"/>
    <lineage>
        <taxon>Bacteria</taxon>
        <taxon>Pseudomonadati</taxon>
        <taxon>Pseudomonadota</taxon>
        <taxon>Alphaproteobacteria</taxon>
        <taxon>Candidatus Pelagibacterales</taxon>
        <taxon>Candidatus Pelagibacteraceae</taxon>
        <taxon>Candidatus Pelagibacter</taxon>
    </lineage>
</organism>
<dbReference type="InterPro" id="IPR006885">
    <property type="entry name" value="NADH_UbQ_FeS_4_mit-like"/>
</dbReference>
<accession>A0A6H1Q282</accession>
<evidence type="ECO:0000313" key="7">
    <source>
        <dbReference type="EMBL" id="QIZ20365.1"/>
    </source>
</evidence>
<dbReference type="RefSeq" id="WP_168606260.1">
    <property type="nucleotide sequence ID" value="NZ_CP038852.1"/>
</dbReference>
<sequence length="93" mass="10763">MKKAKIYIPTKTSMQSGLGKSDKWLIEFETEDTGINPLMGWETNSNTLSELNLEFSSKELAIEYAKKNKIDFEIIEPQKRKIVKKSYADNFLK</sequence>
<dbReference type="PANTHER" id="PTHR12219">
    <property type="entry name" value="NADH-UBIQUINONE OXIDOREDUCTASE"/>
    <property type="match status" value="1"/>
</dbReference>
<dbReference type="AlphaFoldDB" id="A0A6H1Q282"/>
<name>A0A6H1Q282_9PROT</name>
<dbReference type="GO" id="GO:0022900">
    <property type="term" value="P:electron transport chain"/>
    <property type="evidence" value="ECO:0007669"/>
    <property type="project" value="InterPro"/>
</dbReference>
<keyword evidence="4" id="KW-0809">Transit peptide</keyword>
<evidence type="ECO:0000256" key="4">
    <source>
        <dbReference type="ARBA" id="ARBA00022946"/>
    </source>
</evidence>
<dbReference type="KEGG" id="peg:E5R92_00980"/>
<gene>
    <name evidence="7" type="ORF">E5R92_00980</name>
</gene>
<dbReference type="GO" id="GO:0016020">
    <property type="term" value="C:membrane"/>
    <property type="evidence" value="ECO:0007669"/>
    <property type="project" value="UniProtKB-SubCell"/>
</dbReference>
<dbReference type="PANTHER" id="PTHR12219:SF8">
    <property type="entry name" value="NADH DEHYDROGENASE [UBIQUINONE] IRON-SULFUR PROTEIN 4, MITOCHONDRIAL"/>
    <property type="match status" value="1"/>
</dbReference>
<comment type="subcellular location">
    <subcellularLocation>
        <location evidence="1">Membrane</location>
    </subcellularLocation>
</comment>
<dbReference type="Pfam" id="PF04800">
    <property type="entry name" value="NDUS4"/>
    <property type="match status" value="1"/>
</dbReference>
<keyword evidence="5" id="KW-0249">Electron transport</keyword>
<dbReference type="InterPro" id="IPR038532">
    <property type="entry name" value="NDUFS4-like_sf"/>
</dbReference>
<evidence type="ECO:0000256" key="5">
    <source>
        <dbReference type="ARBA" id="ARBA00022982"/>
    </source>
</evidence>
<keyword evidence="3" id="KW-0679">Respiratory chain</keyword>
<keyword evidence="8" id="KW-1185">Reference proteome</keyword>
<protein>
    <recommendedName>
        <fullName evidence="9">ETC complex I subunit</fullName>
    </recommendedName>
</protein>